<dbReference type="Gene3D" id="1.10.150.240">
    <property type="entry name" value="Putative phosphatase, domain 2"/>
    <property type="match status" value="1"/>
</dbReference>
<organism evidence="1">
    <name type="scientific">hydrocarbon metagenome</name>
    <dbReference type="NCBI Taxonomy" id="938273"/>
    <lineage>
        <taxon>unclassified sequences</taxon>
        <taxon>metagenomes</taxon>
        <taxon>ecological metagenomes</taxon>
    </lineage>
</organism>
<dbReference type="GO" id="GO:0004713">
    <property type="term" value="F:protein tyrosine kinase activity"/>
    <property type="evidence" value="ECO:0007669"/>
    <property type="project" value="TreeGrafter"/>
</dbReference>
<gene>
    <name evidence="1" type="ORF">ASZ90_018867</name>
</gene>
<dbReference type="InterPro" id="IPR023214">
    <property type="entry name" value="HAD_sf"/>
</dbReference>
<dbReference type="GO" id="GO:0008967">
    <property type="term" value="F:phosphoglycolate phosphatase activity"/>
    <property type="evidence" value="ECO:0007669"/>
    <property type="project" value="UniProtKB-EC"/>
</dbReference>
<dbReference type="InterPro" id="IPR050155">
    <property type="entry name" value="HAD-like_hydrolase_sf"/>
</dbReference>
<dbReference type="Pfam" id="PF13419">
    <property type="entry name" value="HAD_2"/>
    <property type="match status" value="1"/>
</dbReference>
<dbReference type="InterPro" id="IPR036412">
    <property type="entry name" value="HAD-like_sf"/>
</dbReference>
<proteinExistence type="predicted"/>
<protein>
    <submittedName>
        <fullName evidence="1">Phosphoglycolate phosphatase</fullName>
        <ecNumber evidence="1">3.1.3.18</ecNumber>
    </submittedName>
</protein>
<dbReference type="PANTHER" id="PTHR43434:SF20">
    <property type="entry name" value="5'-NUCLEOTIDASE"/>
    <property type="match status" value="1"/>
</dbReference>
<dbReference type="EC" id="3.1.3.18" evidence="1"/>
<dbReference type="AlphaFoldDB" id="A0A0W8E533"/>
<name>A0A0W8E533_9ZZZZ</name>
<dbReference type="SFLD" id="SFLDG01129">
    <property type="entry name" value="C1.5:_HAD__Beta-PGM__Phosphata"/>
    <property type="match status" value="1"/>
</dbReference>
<dbReference type="InterPro" id="IPR023198">
    <property type="entry name" value="PGP-like_dom2"/>
</dbReference>
<reference evidence="1" key="1">
    <citation type="journal article" date="2015" name="Proc. Natl. Acad. Sci. U.S.A.">
        <title>Networks of energetic and metabolic interactions define dynamics in microbial communities.</title>
        <authorList>
            <person name="Embree M."/>
            <person name="Liu J.K."/>
            <person name="Al-Bassam M.M."/>
            <person name="Zengler K."/>
        </authorList>
    </citation>
    <scope>NUCLEOTIDE SEQUENCE</scope>
</reference>
<comment type="caution">
    <text evidence="1">The sequence shown here is derived from an EMBL/GenBank/DDBJ whole genome shotgun (WGS) entry which is preliminary data.</text>
</comment>
<dbReference type="FunFam" id="3.40.50.1000:FF:000022">
    <property type="entry name" value="Phosphoglycolate phosphatase"/>
    <property type="match status" value="1"/>
</dbReference>
<accession>A0A0W8E533</accession>
<dbReference type="Gene3D" id="3.40.50.1000">
    <property type="entry name" value="HAD superfamily/HAD-like"/>
    <property type="match status" value="1"/>
</dbReference>
<dbReference type="EMBL" id="LNQE01001870">
    <property type="protein sequence ID" value="KUG03724.1"/>
    <property type="molecule type" value="Genomic_DNA"/>
</dbReference>
<dbReference type="GO" id="GO:0005829">
    <property type="term" value="C:cytosol"/>
    <property type="evidence" value="ECO:0007669"/>
    <property type="project" value="TreeGrafter"/>
</dbReference>
<keyword evidence="1" id="KW-0378">Hydrolase</keyword>
<dbReference type="SFLD" id="SFLDS00003">
    <property type="entry name" value="Haloacid_Dehalogenase"/>
    <property type="match status" value="1"/>
</dbReference>
<evidence type="ECO:0000313" key="1">
    <source>
        <dbReference type="EMBL" id="KUG03724.1"/>
    </source>
</evidence>
<dbReference type="InterPro" id="IPR041492">
    <property type="entry name" value="HAD_2"/>
</dbReference>
<sequence length="217" mass="24482">MVKKYKLVIFDLDGTLTDSAEGIVNSVQYALAKLGIVEDDRYKLRAFIGPPLMDSFQKNYDLSSQQAWQAVQYYREYFAVNGMFENKVYDGIPSLLNRLQNYGRLMAVATSKPGVYAEQILDHFNLLKYFDLVVGSNLDGSMTDKAQIIALVLKSFEYLPLDEMIMVGDRTHDVEGAQANGIDVVAVTYGYASEEEFLCSRPSYLVDTVYELEKLLG</sequence>
<dbReference type="PANTHER" id="PTHR43434">
    <property type="entry name" value="PHOSPHOGLYCOLATE PHOSPHATASE"/>
    <property type="match status" value="1"/>
</dbReference>
<dbReference type="SUPFAM" id="SSF56784">
    <property type="entry name" value="HAD-like"/>
    <property type="match status" value="1"/>
</dbReference>
<dbReference type="SFLD" id="SFLDG01135">
    <property type="entry name" value="C1.5.6:_HAD__Beta-PGM__Phospha"/>
    <property type="match status" value="1"/>
</dbReference>